<dbReference type="SMART" id="SM00283">
    <property type="entry name" value="MA"/>
    <property type="match status" value="1"/>
</dbReference>
<dbReference type="SMART" id="SM00304">
    <property type="entry name" value="HAMP"/>
    <property type="match status" value="1"/>
</dbReference>
<dbReference type="Gene3D" id="3.30.450.20">
    <property type="entry name" value="PAS domain"/>
    <property type="match status" value="2"/>
</dbReference>
<dbReference type="GO" id="GO:0007165">
    <property type="term" value="P:signal transduction"/>
    <property type="evidence" value="ECO:0007669"/>
    <property type="project" value="UniProtKB-KW"/>
</dbReference>
<protein>
    <submittedName>
        <fullName evidence="7">Methyl-accepting chemotaxis protein</fullName>
    </submittedName>
</protein>
<dbReference type="HOGENOM" id="CLU_000445_107_19_12"/>
<proteinExistence type="inferred from homology"/>
<name>F5YLE3_TREPZ</name>
<dbReference type="InterPro" id="IPR004089">
    <property type="entry name" value="MCPsignal_dom"/>
</dbReference>
<dbReference type="AlphaFoldDB" id="F5YLE3"/>
<dbReference type="RefSeq" id="WP_015709521.1">
    <property type="nucleotide sequence ID" value="NC_015578.1"/>
</dbReference>
<sequence length="722" mass="78368">MKLKMRLTIIMAAMMIAVVATITFVFLTRSRELVTEAALENMENLTGLNANYLVARYQKYYDIGLAVTQVFNGYQDVGRTDRRSTYNTILRDILVANPRFVGIFSVWKPGILDGSDAEFANTPGTDGTGNFIPYYTRRRGPIELQAYPNWEAELGRLSSIPTITNPEYENVNGKDVLTTELVIPIIVDATKEIVGMVGINISLDATQEFIEPIKPYGTGYAALFANNGRIIAHRTADRRGEFIQETGGVVVGQAGITSVMQSLADGKPNTAIFDGMIFQSYPFYVGDTLTPWALVALVPLETVMANVNTITSFTLLLAGIAIIISSILVYFISLSIIKPIVKVSDTLKDISEGEGDLTKQIATKTKDEIGDLSRYFNLTLEKIRNLVVIIKKQAAALFDIGNELASNMTETAAAINEITANIQSIKTRVVNQSASVNETNATMEQITVNIDKLNGHVENQTASVAKSSSAIEEMIANIKSVTDTLGKNAENVRLLMEASDVGRTGLSGVSADIQEIARESEGLLEINAVMENIASQTNLLSMNAAIEAAHAGEAGKGFAVVADEIRKLAESSGEQSKTISTVLKKIKDSIDKITKSTDSVLSKFGAIDLGVKTVSEQSENIKNAMEEQSVGSQQILEEIGQLNDITQQVKNGSGEMLEGSKEIITEGKNLELATQEITNGMNEMSVGADEINVAVNRVNTISVENKESIDILVREVSRFKVE</sequence>
<dbReference type="STRING" id="545694.TREPR_0495"/>
<evidence type="ECO:0000313" key="8">
    <source>
        <dbReference type="Proteomes" id="UP000009223"/>
    </source>
</evidence>
<dbReference type="Pfam" id="PF00015">
    <property type="entry name" value="MCPsignal"/>
    <property type="match status" value="1"/>
</dbReference>
<accession>F5YLE3</accession>
<organism evidence="7 8">
    <name type="scientific">Treponema primitia (strain ATCC BAA-887 / DSM 12427 / ZAS-2)</name>
    <dbReference type="NCBI Taxonomy" id="545694"/>
    <lineage>
        <taxon>Bacteria</taxon>
        <taxon>Pseudomonadati</taxon>
        <taxon>Spirochaetota</taxon>
        <taxon>Spirochaetia</taxon>
        <taxon>Spirochaetales</taxon>
        <taxon>Treponemataceae</taxon>
        <taxon>Treponema</taxon>
    </lineage>
</organism>
<dbReference type="InterPro" id="IPR051310">
    <property type="entry name" value="MCP_chemotaxis"/>
</dbReference>
<dbReference type="GO" id="GO:0005886">
    <property type="term" value="C:plasma membrane"/>
    <property type="evidence" value="ECO:0007669"/>
    <property type="project" value="TreeGrafter"/>
</dbReference>
<feature type="transmembrane region" description="Helical" evidence="4">
    <location>
        <begin position="7"/>
        <end position="27"/>
    </location>
</feature>
<dbReference type="PANTHER" id="PTHR43531">
    <property type="entry name" value="PROTEIN ICFG"/>
    <property type="match status" value="1"/>
</dbReference>
<dbReference type="KEGG" id="tpi:TREPR_0495"/>
<keyword evidence="8" id="KW-1185">Reference proteome</keyword>
<dbReference type="Proteomes" id="UP000009223">
    <property type="component" value="Chromosome"/>
</dbReference>
<dbReference type="GO" id="GO:0006935">
    <property type="term" value="P:chemotaxis"/>
    <property type="evidence" value="ECO:0007669"/>
    <property type="project" value="UniProtKB-KW"/>
</dbReference>
<dbReference type="Pfam" id="PF00672">
    <property type="entry name" value="HAMP"/>
    <property type="match status" value="1"/>
</dbReference>
<comment type="similarity">
    <text evidence="2">Belongs to the methyl-accepting chemotaxis (MCP) protein family.</text>
</comment>
<gene>
    <name evidence="7" type="ordered locus">TREPR_0495</name>
</gene>
<keyword evidence="1" id="KW-0145">Chemotaxis</keyword>
<reference evidence="7 8" key="2">
    <citation type="journal article" date="2011" name="ISME J.">
        <title>RNA-seq reveals cooperative metabolic interactions between two termite-gut spirochete species in co-culture.</title>
        <authorList>
            <person name="Rosenthal A.Z."/>
            <person name="Matson E.G."/>
            <person name="Eldar A."/>
            <person name="Leadbetter J.R."/>
        </authorList>
    </citation>
    <scope>NUCLEOTIDE SEQUENCE [LARGE SCALE GENOMIC DNA]</scope>
    <source>
        <strain evidence="8">ATCC BAA-887 / DSM 12427 / ZAS-2</strain>
    </source>
</reference>
<evidence type="ECO:0000259" key="6">
    <source>
        <dbReference type="PROSITE" id="PS50885"/>
    </source>
</evidence>
<dbReference type="eggNOG" id="COG0840">
    <property type="taxonomic scope" value="Bacteria"/>
</dbReference>
<dbReference type="CDD" id="cd06225">
    <property type="entry name" value="HAMP"/>
    <property type="match status" value="1"/>
</dbReference>
<evidence type="ECO:0000256" key="2">
    <source>
        <dbReference type="ARBA" id="ARBA00029447"/>
    </source>
</evidence>
<evidence type="ECO:0000256" key="4">
    <source>
        <dbReference type="SAM" id="Phobius"/>
    </source>
</evidence>
<dbReference type="InterPro" id="IPR003660">
    <property type="entry name" value="HAMP_dom"/>
</dbReference>
<evidence type="ECO:0000256" key="3">
    <source>
        <dbReference type="PROSITE-ProRule" id="PRU00284"/>
    </source>
</evidence>
<dbReference type="Gene3D" id="1.10.287.950">
    <property type="entry name" value="Methyl-accepting chemotaxis protein"/>
    <property type="match status" value="1"/>
</dbReference>
<dbReference type="PROSITE" id="PS50111">
    <property type="entry name" value="CHEMOTAXIS_TRANSDUC_2"/>
    <property type="match status" value="1"/>
</dbReference>
<keyword evidence="4" id="KW-0472">Membrane</keyword>
<dbReference type="OrthoDB" id="344090at2"/>
<dbReference type="PANTHER" id="PTHR43531:SF11">
    <property type="entry name" value="METHYL-ACCEPTING CHEMOTAXIS PROTEIN 3"/>
    <property type="match status" value="1"/>
</dbReference>
<dbReference type="CDD" id="cd18774">
    <property type="entry name" value="PDC2_HK_sensor"/>
    <property type="match status" value="1"/>
</dbReference>
<dbReference type="PROSITE" id="PS50885">
    <property type="entry name" value="HAMP"/>
    <property type="match status" value="1"/>
</dbReference>
<keyword evidence="4" id="KW-0812">Transmembrane</keyword>
<keyword evidence="4" id="KW-1133">Transmembrane helix</keyword>
<feature type="transmembrane region" description="Helical" evidence="4">
    <location>
        <begin position="313"/>
        <end position="332"/>
    </location>
</feature>
<reference evidence="8" key="1">
    <citation type="submission" date="2009-12" db="EMBL/GenBank/DDBJ databases">
        <title>Complete sequence of Treponema primitia strain ZAS-2.</title>
        <authorList>
            <person name="Tetu S.G."/>
            <person name="Matson E."/>
            <person name="Ren Q."/>
            <person name="Seshadri R."/>
            <person name="Elbourne L."/>
            <person name="Hassan K.A."/>
            <person name="Durkin A."/>
            <person name="Radune D."/>
            <person name="Mohamoud Y."/>
            <person name="Shay R."/>
            <person name="Jin S."/>
            <person name="Zhang X."/>
            <person name="Lucey K."/>
            <person name="Ballor N.R."/>
            <person name="Ottesen E."/>
            <person name="Rosenthal R."/>
            <person name="Allen A."/>
            <person name="Leadbetter J.R."/>
            <person name="Paulsen I.T."/>
        </authorList>
    </citation>
    <scope>NUCLEOTIDE SEQUENCE [LARGE SCALE GENOMIC DNA]</scope>
    <source>
        <strain evidence="8">ATCC BAA-887 / DSM 12427 / ZAS-2</strain>
    </source>
</reference>
<dbReference type="SUPFAM" id="SSF58104">
    <property type="entry name" value="Methyl-accepting chemotaxis protein (MCP) signaling domain"/>
    <property type="match status" value="2"/>
</dbReference>
<feature type="domain" description="Methyl-accepting transducer" evidence="5">
    <location>
        <begin position="435"/>
        <end position="664"/>
    </location>
</feature>
<feature type="domain" description="HAMP" evidence="6">
    <location>
        <begin position="334"/>
        <end position="388"/>
    </location>
</feature>
<dbReference type="GO" id="GO:0004888">
    <property type="term" value="F:transmembrane signaling receptor activity"/>
    <property type="evidence" value="ECO:0007669"/>
    <property type="project" value="TreeGrafter"/>
</dbReference>
<keyword evidence="3" id="KW-0807">Transducer</keyword>
<evidence type="ECO:0000313" key="7">
    <source>
        <dbReference type="EMBL" id="AEF84303.1"/>
    </source>
</evidence>
<dbReference type="EMBL" id="CP001843">
    <property type="protein sequence ID" value="AEF84303.1"/>
    <property type="molecule type" value="Genomic_DNA"/>
</dbReference>
<dbReference type="Gene3D" id="6.10.340.10">
    <property type="match status" value="1"/>
</dbReference>
<evidence type="ECO:0000259" key="5">
    <source>
        <dbReference type="PROSITE" id="PS50111"/>
    </source>
</evidence>
<evidence type="ECO:0000256" key="1">
    <source>
        <dbReference type="ARBA" id="ARBA00022500"/>
    </source>
</evidence>